<dbReference type="Proteomes" id="UP000215914">
    <property type="component" value="Unassembled WGS sequence"/>
</dbReference>
<protein>
    <submittedName>
        <fullName evidence="1">Uncharacterized protein</fullName>
    </submittedName>
</protein>
<comment type="caution">
    <text evidence="1">The sequence shown here is derived from an EMBL/GenBank/DDBJ whole genome shotgun (WGS) entry which is preliminary data.</text>
</comment>
<dbReference type="EMBL" id="MNCJ02000317">
    <property type="protein sequence ID" value="KAF5819877.1"/>
    <property type="molecule type" value="Genomic_DNA"/>
</dbReference>
<proteinExistence type="predicted"/>
<dbReference type="Gramene" id="mRNA:HanXRQr2_Chr02g0082571">
    <property type="protein sequence ID" value="mRNA:HanXRQr2_Chr02g0082571"/>
    <property type="gene ID" value="HanXRQr2_Chr02g0082571"/>
</dbReference>
<reference evidence="1" key="1">
    <citation type="journal article" date="2017" name="Nature">
        <title>The sunflower genome provides insights into oil metabolism, flowering and Asterid evolution.</title>
        <authorList>
            <person name="Badouin H."/>
            <person name="Gouzy J."/>
            <person name="Grassa C.J."/>
            <person name="Murat F."/>
            <person name="Staton S.E."/>
            <person name="Cottret L."/>
            <person name="Lelandais-Briere C."/>
            <person name="Owens G.L."/>
            <person name="Carrere S."/>
            <person name="Mayjonade B."/>
            <person name="Legrand L."/>
            <person name="Gill N."/>
            <person name="Kane N.C."/>
            <person name="Bowers J.E."/>
            <person name="Hubner S."/>
            <person name="Bellec A."/>
            <person name="Berard A."/>
            <person name="Berges H."/>
            <person name="Blanchet N."/>
            <person name="Boniface M.C."/>
            <person name="Brunel D."/>
            <person name="Catrice O."/>
            <person name="Chaidir N."/>
            <person name="Claudel C."/>
            <person name="Donnadieu C."/>
            <person name="Faraut T."/>
            <person name="Fievet G."/>
            <person name="Helmstetter N."/>
            <person name="King M."/>
            <person name="Knapp S.J."/>
            <person name="Lai Z."/>
            <person name="Le Paslier M.C."/>
            <person name="Lippi Y."/>
            <person name="Lorenzon L."/>
            <person name="Mandel J.R."/>
            <person name="Marage G."/>
            <person name="Marchand G."/>
            <person name="Marquand E."/>
            <person name="Bret-Mestries E."/>
            <person name="Morien E."/>
            <person name="Nambeesan S."/>
            <person name="Nguyen T."/>
            <person name="Pegot-Espagnet P."/>
            <person name="Pouilly N."/>
            <person name="Raftis F."/>
            <person name="Sallet E."/>
            <person name="Schiex T."/>
            <person name="Thomas J."/>
            <person name="Vandecasteele C."/>
            <person name="Vares D."/>
            <person name="Vear F."/>
            <person name="Vautrin S."/>
            <person name="Crespi M."/>
            <person name="Mangin B."/>
            <person name="Burke J.M."/>
            <person name="Salse J."/>
            <person name="Munos S."/>
            <person name="Vincourt P."/>
            <person name="Rieseberg L.H."/>
            <person name="Langlade N.B."/>
        </authorList>
    </citation>
    <scope>NUCLEOTIDE SEQUENCE</scope>
    <source>
        <tissue evidence="1">Leaves</tissue>
    </source>
</reference>
<organism evidence="1 2">
    <name type="scientific">Helianthus annuus</name>
    <name type="common">Common sunflower</name>
    <dbReference type="NCBI Taxonomy" id="4232"/>
    <lineage>
        <taxon>Eukaryota</taxon>
        <taxon>Viridiplantae</taxon>
        <taxon>Streptophyta</taxon>
        <taxon>Embryophyta</taxon>
        <taxon>Tracheophyta</taxon>
        <taxon>Spermatophyta</taxon>
        <taxon>Magnoliopsida</taxon>
        <taxon>eudicotyledons</taxon>
        <taxon>Gunneridae</taxon>
        <taxon>Pentapetalae</taxon>
        <taxon>asterids</taxon>
        <taxon>campanulids</taxon>
        <taxon>Asterales</taxon>
        <taxon>Asteraceae</taxon>
        <taxon>Asteroideae</taxon>
        <taxon>Heliantheae alliance</taxon>
        <taxon>Heliantheae</taxon>
        <taxon>Helianthus</taxon>
    </lineage>
</organism>
<gene>
    <name evidence="1" type="ORF">HanXRQr2_Chr02g0082571</name>
</gene>
<evidence type="ECO:0000313" key="1">
    <source>
        <dbReference type="EMBL" id="KAF5819877.1"/>
    </source>
</evidence>
<reference evidence="1" key="2">
    <citation type="submission" date="2020-06" db="EMBL/GenBank/DDBJ databases">
        <title>Helianthus annuus Genome sequencing and assembly Release 2.</title>
        <authorList>
            <person name="Gouzy J."/>
            <person name="Langlade N."/>
            <person name="Munos S."/>
        </authorList>
    </citation>
    <scope>NUCLEOTIDE SEQUENCE</scope>
    <source>
        <tissue evidence="1">Leaves</tissue>
    </source>
</reference>
<sequence length="54" mass="6216">MVSELIAHESDLWDFRCALSSFFVCTGTDLVVHSSESRLDSFLFLLDLMIWKGF</sequence>
<keyword evidence="2" id="KW-1185">Reference proteome</keyword>
<name>A0A9K3P083_HELAN</name>
<evidence type="ECO:0000313" key="2">
    <source>
        <dbReference type="Proteomes" id="UP000215914"/>
    </source>
</evidence>
<dbReference type="AlphaFoldDB" id="A0A9K3P083"/>
<accession>A0A9K3P083</accession>